<evidence type="ECO:0000256" key="1">
    <source>
        <dbReference type="SAM" id="MobiDB-lite"/>
    </source>
</evidence>
<dbReference type="EMBL" id="OW240913">
    <property type="protein sequence ID" value="CAH2252479.1"/>
    <property type="molecule type" value="Genomic_DNA"/>
</dbReference>
<protein>
    <submittedName>
        <fullName evidence="2">Uncharacterized protein</fullName>
    </submittedName>
</protein>
<feature type="region of interest" description="Disordered" evidence="1">
    <location>
        <begin position="1"/>
        <end position="27"/>
    </location>
</feature>
<evidence type="ECO:0000313" key="3">
    <source>
        <dbReference type="Proteomes" id="UP001295444"/>
    </source>
</evidence>
<name>A0AAD1VVW6_PELCU</name>
<dbReference type="Proteomes" id="UP001295444">
    <property type="component" value="Chromosome 02"/>
</dbReference>
<feature type="compositionally biased region" description="Polar residues" evidence="1">
    <location>
        <begin position="1"/>
        <end position="21"/>
    </location>
</feature>
<organism evidence="2 3">
    <name type="scientific">Pelobates cultripes</name>
    <name type="common">Western spadefoot toad</name>
    <dbReference type="NCBI Taxonomy" id="61616"/>
    <lineage>
        <taxon>Eukaryota</taxon>
        <taxon>Metazoa</taxon>
        <taxon>Chordata</taxon>
        <taxon>Craniata</taxon>
        <taxon>Vertebrata</taxon>
        <taxon>Euteleostomi</taxon>
        <taxon>Amphibia</taxon>
        <taxon>Batrachia</taxon>
        <taxon>Anura</taxon>
        <taxon>Pelobatoidea</taxon>
        <taxon>Pelobatidae</taxon>
        <taxon>Pelobates</taxon>
    </lineage>
</organism>
<sequence length="174" mass="20160">MLTNAISSSTNRPRTHNTMATRGSPRDRAVDKGIKLFPDLQQEFKLPYRLVFAYLQIKSYLAKNKPSRPSDEATMLMTEFEMVCTHRKPPKKIISISYKALTQAPDQGRETHIQTWHKELGKTITMEDWAKAYSSHKGVSSCATRIELQQKLLYRWYLVPARIHQIWPQPPDTC</sequence>
<accession>A0AAD1VVW6</accession>
<dbReference type="AlphaFoldDB" id="A0AAD1VVW6"/>
<proteinExistence type="predicted"/>
<evidence type="ECO:0000313" key="2">
    <source>
        <dbReference type="EMBL" id="CAH2252479.1"/>
    </source>
</evidence>
<reference evidence="2" key="1">
    <citation type="submission" date="2022-03" db="EMBL/GenBank/DDBJ databases">
        <authorList>
            <person name="Alioto T."/>
            <person name="Alioto T."/>
            <person name="Gomez Garrido J."/>
        </authorList>
    </citation>
    <scope>NUCLEOTIDE SEQUENCE</scope>
</reference>
<gene>
    <name evidence="2" type="ORF">PECUL_23A033176</name>
</gene>
<keyword evidence="3" id="KW-1185">Reference proteome</keyword>